<dbReference type="InterPro" id="IPR003953">
    <property type="entry name" value="FAD-dep_OxRdtase_2_FAD-bd"/>
</dbReference>
<dbReference type="Gene3D" id="3.50.50.60">
    <property type="entry name" value="FAD/NAD(P)-binding domain"/>
    <property type="match status" value="1"/>
</dbReference>
<evidence type="ECO:0000313" key="8">
    <source>
        <dbReference type="Proteomes" id="UP000005156"/>
    </source>
</evidence>
<evidence type="ECO:0000256" key="1">
    <source>
        <dbReference type="ARBA" id="ARBA00001974"/>
    </source>
</evidence>
<comment type="similarity">
    <text evidence="5">Belongs to the FAD-dependent oxidoreductase 2 family. FRD/SDH subfamily.</text>
</comment>
<dbReference type="InterPro" id="IPR010960">
    <property type="entry name" value="Flavocytochrome_c"/>
</dbReference>
<dbReference type="Pfam" id="PF00890">
    <property type="entry name" value="FAD_binding_2"/>
    <property type="match status" value="1"/>
</dbReference>
<organism evidence="7 8">
    <name type="scientific">Parasutterella excrementihominis YIT 11859</name>
    <dbReference type="NCBI Taxonomy" id="762966"/>
    <lineage>
        <taxon>Bacteria</taxon>
        <taxon>Pseudomonadati</taxon>
        <taxon>Pseudomonadota</taxon>
        <taxon>Betaproteobacteria</taxon>
        <taxon>Burkholderiales</taxon>
        <taxon>Sutterellaceae</taxon>
        <taxon>Parasutterella</taxon>
    </lineage>
</organism>
<keyword evidence="3 5" id="KW-0274">FAD</keyword>
<dbReference type="InterPro" id="IPR006311">
    <property type="entry name" value="TAT_signal"/>
</dbReference>
<comment type="caution">
    <text evidence="7">The sequence shown here is derived from an EMBL/GenBank/DDBJ whole genome shotgun (WGS) entry which is preliminary data.</text>
</comment>
<comment type="cofactor">
    <cofactor evidence="1">
        <name>FAD</name>
        <dbReference type="ChEBI" id="CHEBI:57692"/>
    </cofactor>
</comment>
<dbReference type="InterPro" id="IPR036188">
    <property type="entry name" value="FAD/NAD-bd_sf"/>
</dbReference>
<name>F3QM41_9BURK</name>
<dbReference type="PROSITE" id="PS51318">
    <property type="entry name" value="TAT"/>
    <property type="match status" value="1"/>
</dbReference>
<dbReference type="GO" id="GO:0016491">
    <property type="term" value="F:oxidoreductase activity"/>
    <property type="evidence" value="ECO:0007669"/>
    <property type="project" value="UniProtKB-KW"/>
</dbReference>
<accession>F3QM41</accession>
<dbReference type="EMBL" id="AFBP01000070">
    <property type="protein sequence ID" value="EGG52348.1"/>
    <property type="molecule type" value="Genomic_DNA"/>
</dbReference>
<proteinExistence type="inferred from homology"/>
<feature type="domain" description="FAD-dependent oxidoreductase 2 FAD-binding" evidence="6">
    <location>
        <begin position="43"/>
        <end position="472"/>
    </location>
</feature>
<evidence type="ECO:0000313" key="7">
    <source>
        <dbReference type="EMBL" id="EGG52348.1"/>
    </source>
</evidence>
<evidence type="ECO:0000256" key="3">
    <source>
        <dbReference type="ARBA" id="ARBA00022827"/>
    </source>
</evidence>
<dbReference type="Proteomes" id="UP000005156">
    <property type="component" value="Unassembled WGS sequence"/>
</dbReference>
<dbReference type="eggNOG" id="COG1053">
    <property type="taxonomic scope" value="Bacteria"/>
</dbReference>
<feature type="chain" id="PRO_5022264779" evidence="5">
    <location>
        <begin position="34"/>
        <end position="492"/>
    </location>
</feature>
<evidence type="ECO:0000256" key="4">
    <source>
        <dbReference type="ARBA" id="ARBA00023002"/>
    </source>
</evidence>
<evidence type="ECO:0000259" key="6">
    <source>
        <dbReference type="Pfam" id="PF00890"/>
    </source>
</evidence>
<dbReference type="HOGENOM" id="CLU_011398_4_5_4"/>
<dbReference type="SUPFAM" id="SSF51905">
    <property type="entry name" value="FAD/NAD(P)-binding domain"/>
    <property type="match status" value="1"/>
</dbReference>
<dbReference type="NCBIfam" id="TIGR01813">
    <property type="entry name" value="flavo_cyto_c"/>
    <property type="match status" value="1"/>
</dbReference>
<dbReference type="InterPro" id="IPR027477">
    <property type="entry name" value="Succ_DH/fumarate_Rdtase_cat_sf"/>
</dbReference>
<dbReference type="PANTHER" id="PTHR43400">
    <property type="entry name" value="FUMARATE REDUCTASE"/>
    <property type="match status" value="1"/>
</dbReference>
<protein>
    <submittedName>
        <fullName evidence="7">Putative fumarate reductase flavoprotein subunit</fullName>
    </submittedName>
</protein>
<gene>
    <name evidence="7" type="ORF">HMPREF9439_02018</name>
</gene>
<sequence>MTKLSRRVFLGSAPAAAAAAGVFGTLFSSAAEAAINWDDTYNVIVIGAGGAGLSAAVSAKEAGCKKVVVLEKMMFAGGNTIRAGGGFNAAIKADYEKAGIKDSPDLHAQQTLAAGDGRGDPVLVHQLTEKAPESVQWLKDHGVKFEDHIYQIYAGLYKRARNPIGPRGGAYIKALLEVCKKEDIPILYNTRVVEIIREHQLSGRVLGVKVEQKGGKTLYLRALNGVVAAAGGFAANDRLTAIHDPRMGQLDTTNHPGATGDVLIDLVDIGAGTRGLDYIQCIPGGVPGEKHAPNLFTHVDRFLFVNLDGKRFIKEDARRDVLRDAMLDQPKAIAWTIVDADGFEQLKNSKGPENEVALKTGTLYYADSIEDLAKKIGVPANNLKEAVDTYNKAVDTKKDPLGRAEGVLVNKIIKAPFYAGRVTMKRHHTMGGVIINKDAQVIDRRGNVVPGLYAAGEVTGGIHGTNSVGGNAMADIFTYGRIAGVNAAKNPA</sequence>
<keyword evidence="5" id="KW-0732">Signal</keyword>
<dbReference type="PRINTS" id="PR00368">
    <property type="entry name" value="FADPNR"/>
</dbReference>
<keyword evidence="8" id="KW-1185">Reference proteome</keyword>
<dbReference type="Gene3D" id="3.90.700.10">
    <property type="entry name" value="Succinate dehydrogenase/fumarate reductase flavoprotein, catalytic domain"/>
    <property type="match status" value="1"/>
</dbReference>
<keyword evidence="2 5" id="KW-0285">Flavoprotein</keyword>
<dbReference type="AlphaFoldDB" id="F3QM41"/>
<dbReference type="GO" id="GO:0010181">
    <property type="term" value="F:FMN binding"/>
    <property type="evidence" value="ECO:0007669"/>
    <property type="project" value="InterPro"/>
</dbReference>
<dbReference type="PANTHER" id="PTHR43400:SF7">
    <property type="entry name" value="FAD-DEPENDENT OXIDOREDUCTASE 2 FAD BINDING DOMAIN-CONTAINING PROTEIN"/>
    <property type="match status" value="1"/>
</dbReference>
<evidence type="ECO:0000256" key="5">
    <source>
        <dbReference type="RuleBase" id="RU366062"/>
    </source>
</evidence>
<dbReference type="InterPro" id="IPR050315">
    <property type="entry name" value="FAD-oxidoreductase_2"/>
</dbReference>
<dbReference type="SUPFAM" id="SSF56425">
    <property type="entry name" value="Succinate dehydrogenase/fumarate reductase flavoprotein, catalytic domain"/>
    <property type="match status" value="1"/>
</dbReference>
<reference evidence="7 8" key="1">
    <citation type="submission" date="2011-02" db="EMBL/GenBank/DDBJ databases">
        <authorList>
            <person name="Weinstock G."/>
            <person name="Sodergren E."/>
            <person name="Clifton S."/>
            <person name="Fulton L."/>
            <person name="Fulton B."/>
            <person name="Courtney L."/>
            <person name="Fronick C."/>
            <person name="Harrison M."/>
            <person name="Strong C."/>
            <person name="Farmer C."/>
            <person name="Delahaunty K."/>
            <person name="Markovic C."/>
            <person name="Hall O."/>
            <person name="Minx P."/>
            <person name="Tomlinson C."/>
            <person name="Mitreva M."/>
            <person name="Hou S."/>
            <person name="Chen J."/>
            <person name="Wollam A."/>
            <person name="Pepin K.H."/>
            <person name="Johnson M."/>
            <person name="Bhonagiri V."/>
            <person name="Zhang X."/>
            <person name="Suruliraj S."/>
            <person name="Warren W."/>
            <person name="Chinwalla A."/>
            <person name="Mardis E.R."/>
            <person name="Wilson R.K."/>
        </authorList>
    </citation>
    <scope>NUCLEOTIDE SEQUENCE [LARGE SCALE GENOMIC DNA]</scope>
    <source>
        <strain evidence="7 8">YIT 11859</strain>
    </source>
</reference>
<dbReference type="RefSeq" id="WP_008864621.1">
    <property type="nucleotide sequence ID" value="NZ_GL883740.1"/>
</dbReference>
<evidence type="ECO:0000256" key="2">
    <source>
        <dbReference type="ARBA" id="ARBA00022630"/>
    </source>
</evidence>
<dbReference type="OrthoDB" id="9148478at2"/>
<keyword evidence="4 5" id="KW-0560">Oxidoreductase</keyword>
<dbReference type="GeneID" id="43349359"/>
<feature type="signal peptide" evidence="5">
    <location>
        <begin position="1"/>
        <end position="33"/>
    </location>
</feature>